<dbReference type="Pfam" id="PF17032">
    <property type="entry name" value="Zn_ribbon_15"/>
    <property type="match status" value="1"/>
</dbReference>
<protein>
    <submittedName>
        <fullName evidence="3">TerB family tellurite resistance protein</fullName>
    </submittedName>
</protein>
<feature type="domain" description="Co-chaperone DjlA N-terminal" evidence="1">
    <location>
        <begin position="103"/>
        <end position="209"/>
    </location>
</feature>
<gene>
    <name evidence="3" type="ORF">QTN89_20335</name>
</gene>
<evidence type="ECO:0000313" key="3">
    <source>
        <dbReference type="EMBL" id="MDM4017808.1"/>
    </source>
</evidence>
<dbReference type="CDD" id="cd07177">
    <property type="entry name" value="terB_like"/>
    <property type="match status" value="1"/>
</dbReference>
<evidence type="ECO:0000259" key="1">
    <source>
        <dbReference type="Pfam" id="PF05099"/>
    </source>
</evidence>
<dbReference type="InterPro" id="IPR029024">
    <property type="entry name" value="TerB-like"/>
</dbReference>
<dbReference type="InterPro" id="IPR031493">
    <property type="entry name" value="Zinc_ribbon_15"/>
</dbReference>
<dbReference type="RefSeq" id="WP_149496258.1">
    <property type="nucleotide sequence ID" value="NZ_JAJMQV010000081.1"/>
</dbReference>
<proteinExistence type="predicted"/>
<accession>A0ABT7PMV1</accession>
<sequence>MILIGTMNLTRTRESGQFYCPTCVSTQDYRLRSRRPFLTLYFIPVVPIGGAEQFVVCGGCREKWDPSVLTIDYQHPSQVRPDGETSGQLSADQFHDQALRSAILVVLDDGFMSEAEIESLLGLGSHLFGRPIDREELGELCSIAEQNKVRARNYVTSVSHRWNRDQKVEALQAMFLAATAEGELSDSQIKLLADMKDLLGLSDEEYHKAIGEALQWEHV</sequence>
<reference evidence="3 4" key="1">
    <citation type="submission" date="2023-06" db="EMBL/GenBank/DDBJ databases">
        <title>Roseiconus lacunae JC819 isolated from Gulf of Mannar region, Tamil Nadu.</title>
        <authorList>
            <person name="Pk S."/>
            <person name="Ch S."/>
            <person name="Ch V.R."/>
        </authorList>
    </citation>
    <scope>NUCLEOTIDE SEQUENCE [LARGE SCALE GENOMIC DNA]</scope>
    <source>
        <strain evidence="3 4">JC819</strain>
    </source>
</reference>
<dbReference type="SUPFAM" id="SSF158682">
    <property type="entry name" value="TerB-like"/>
    <property type="match status" value="1"/>
</dbReference>
<dbReference type="Pfam" id="PF05099">
    <property type="entry name" value="TerB"/>
    <property type="match status" value="1"/>
</dbReference>
<dbReference type="Gene3D" id="1.10.3680.10">
    <property type="entry name" value="TerB-like"/>
    <property type="match status" value="1"/>
</dbReference>
<keyword evidence="4" id="KW-1185">Reference proteome</keyword>
<dbReference type="Proteomes" id="UP001239462">
    <property type="component" value="Unassembled WGS sequence"/>
</dbReference>
<dbReference type="InterPro" id="IPR007791">
    <property type="entry name" value="DjlA_N"/>
</dbReference>
<organism evidence="3 4">
    <name type="scientific">Roseiconus lacunae</name>
    <dbReference type="NCBI Taxonomy" id="2605694"/>
    <lineage>
        <taxon>Bacteria</taxon>
        <taxon>Pseudomonadati</taxon>
        <taxon>Planctomycetota</taxon>
        <taxon>Planctomycetia</taxon>
        <taxon>Pirellulales</taxon>
        <taxon>Pirellulaceae</taxon>
        <taxon>Roseiconus</taxon>
    </lineage>
</organism>
<evidence type="ECO:0000313" key="4">
    <source>
        <dbReference type="Proteomes" id="UP001239462"/>
    </source>
</evidence>
<name>A0ABT7PMV1_9BACT</name>
<comment type="caution">
    <text evidence="3">The sequence shown here is derived from an EMBL/GenBank/DDBJ whole genome shotgun (WGS) entry which is preliminary data.</text>
</comment>
<evidence type="ECO:0000259" key="2">
    <source>
        <dbReference type="Pfam" id="PF17032"/>
    </source>
</evidence>
<feature type="domain" description="Zinc-ribbon 15" evidence="2">
    <location>
        <begin position="19"/>
        <end position="64"/>
    </location>
</feature>
<dbReference type="EMBL" id="JASZZN010000016">
    <property type="protein sequence ID" value="MDM4017808.1"/>
    <property type="molecule type" value="Genomic_DNA"/>
</dbReference>